<keyword evidence="2" id="KW-1185">Reference proteome</keyword>
<gene>
    <name evidence="1" type="ORF">DSM104329_05340</name>
</gene>
<dbReference type="RefSeq" id="WP_259312920.1">
    <property type="nucleotide sequence ID" value="NZ_CP087164.1"/>
</dbReference>
<accession>A0A9E7C6D6</accession>
<dbReference type="KEGG" id="sbae:DSM104329_05340"/>
<sequence length="129" mass="13394">MRLLLALDRLDGAAVARGVVAAGLPAPDVYPVAGGLDATFDVRMRAAFAVVAGEPVLDRDTVDGRIAGEIAVRARQAGVPCHAIVGADRLDRFGKRILDLQHVLEASGGGLEAAGARLARLLMTDVMPD</sequence>
<dbReference type="GO" id="GO:0008887">
    <property type="term" value="F:glycerate kinase activity"/>
    <property type="evidence" value="ECO:0007669"/>
    <property type="project" value="InterPro"/>
</dbReference>
<evidence type="ECO:0000313" key="1">
    <source>
        <dbReference type="EMBL" id="UGS38909.1"/>
    </source>
</evidence>
<dbReference type="InterPro" id="IPR018197">
    <property type="entry name" value="Glycerate_kinase_RE-like"/>
</dbReference>
<dbReference type="Gene3D" id="3.40.50.10350">
    <property type="entry name" value="Glycerate kinase, domain 1"/>
    <property type="match status" value="1"/>
</dbReference>
<dbReference type="Pfam" id="PF02595">
    <property type="entry name" value="Gly_kinase"/>
    <property type="match status" value="1"/>
</dbReference>
<proteinExistence type="predicted"/>
<dbReference type="SUPFAM" id="SSF110738">
    <property type="entry name" value="Glycerate kinase I"/>
    <property type="match status" value="1"/>
</dbReference>
<dbReference type="InterPro" id="IPR036129">
    <property type="entry name" value="Glycerate_kinase_sf"/>
</dbReference>
<reference evidence="1" key="1">
    <citation type="journal article" date="2022" name="Int. J. Syst. Evol. Microbiol.">
        <title>Pseudomonas aegrilactucae sp. nov. and Pseudomonas morbosilactucae sp. nov., pathogens causing bacterial rot of lettuce in Japan.</title>
        <authorList>
            <person name="Sawada H."/>
            <person name="Fujikawa T."/>
            <person name="Satou M."/>
        </authorList>
    </citation>
    <scope>NUCLEOTIDE SEQUENCE</scope>
    <source>
        <strain evidence="1">0166_1</strain>
    </source>
</reference>
<name>A0A9E7C6D6_9ACTN</name>
<dbReference type="InterPro" id="IPR004381">
    <property type="entry name" value="Glycerate_kinase"/>
</dbReference>
<evidence type="ECO:0000313" key="2">
    <source>
        <dbReference type="Proteomes" id="UP001162834"/>
    </source>
</evidence>
<evidence type="ECO:0008006" key="3">
    <source>
        <dbReference type="Google" id="ProtNLM"/>
    </source>
</evidence>
<dbReference type="AlphaFoldDB" id="A0A9E7C6D6"/>
<protein>
    <recommendedName>
        <fullName evidence="3">Glycerate kinase</fullName>
    </recommendedName>
</protein>
<dbReference type="GO" id="GO:0031388">
    <property type="term" value="P:organic acid phosphorylation"/>
    <property type="evidence" value="ECO:0007669"/>
    <property type="project" value="InterPro"/>
</dbReference>
<dbReference type="Proteomes" id="UP001162834">
    <property type="component" value="Chromosome"/>
</dbReference>
<dbReference type="EMBL" id="CP087164">
    <property type="protein sequence ID" value="UGS38909.1"/>
    <property type="molecule type" value="Genomic_DNA"/>
</dbReference>
<organism evidence="1 2">
    <name type="scientific">Capillimicrobium parvum</name>
    <dbReference type="NCBI Taxonomy" id="2884022"/>
    <lineage>
        <taxon>Bacteria</taxon>
        <taxon>Bacillati</taxon>
        <taxon>Actinomycetota</taxon>
        <taxon>Thermoleophilia</taxon>
        <taxon>Solirubrobacterales</taxon>
        <taxon>Capillimicrobiaceae</taxon>
        <taxon>Capillimicrobium</taxon>
    </lineage>
</organism>